<name>A0A1C6RHQ8_9ACTN</name>
<evidence type="ECO:0000313" key="5">
    <source>
        <dbReference type="Proteomes" id="UP000198906"/>
    </source>
</evidence>
<dbReference type="Proteomes" id="UP000198906">
    <property type="component" value="Unassembled WGS sequence"/>
</dbReference>
<gene>
    <name evidence="4" type="ORF">GA0074694_1674</name>
</gene>
<evidence type="ECO:0000256" key="1">
    <source>
        <dbReference type="SAM" id="MobiDB-lite"/>
    </source>
</evidence>
<feature type="region of interest" description="Disordered" evidence="1">
    <location>
        <begin position="58"/>
        <end position="84"/>
    </location>
</feature>
<keyword evidence="5" id="KW-1185">Reference proteome</keyword>
<evidence type="ECO:0000259" key="3">
    <source>
        <dbReference type="Pfam" id="PF15615"/>
    </source>
</evidence>
<dbReference type="Pfam" id="PF13208">
    <property type="entry name" value="TerB_N"/>
    <property type="match status" value="1"/>
</dbReference>
<organism evidence="4 5">
    <name type="scientific">Micromonospora inyonensis</name>
    <dbReference type="NCBI Taxonomy" id="47866"/>
    <lineage>
        <taxon>Bacteria</taxon>
        <taxon>Bacillati</taxon>
        <taxon>Actinomycetota</taxon>
        <taxon>Actinomycetes</taxon>
        <taxon>Micromonosporales</taxon>
        <taxon>Micromonosporaceae</taxon>
        <taxon>Micromonospora</taxon>
    </lineage>
</organism>
<sequence length="742" mass="79317">MAAPELGHRPVDTVWCVVTPLHSTIGRWVPPGEPTEVGGHAIPGGLFYRGRQLPGASGPVEPSLVDPDLPVASSPGRHGLPGGGQNPAYHLLSPFTRKAYLVWLAGGRRSDVAPSLVRLFCFGLERRILVDGDVDPAVQRELPAIAAEVRRLRVRYGDTTALRETLDHLLDLLELLTAERTVPGAGPDRETPAAVKIALARFAVSSTPLPAVWARAWTRHHPSLGPCRSEIDCPAEFERLFTMRYRERYGRGVVAPSDGTGIRLGYRPSHPGLATALVWRADLPDLLADRHSIRALAALRDETAADLEPYRRWLVRFPQGRDSLAAVPLLPAELVDARHGRLGALRVWAERRLDGRARVMVDGGDFWDFWSAADPHRMATDETTALLSVLARLDLGIEPDVRFGAPPLARGPATLFRLGRPAAGGPGPRFASAAAIVRCAVAVASVAGPVDPQGLAGAALVGTVPDLAAALRLAPGEDLRLAARLSWLLTTRVEVDRLARQTAVTTPVEREIAGHYLATVAVTADPVIGPATVAVLTRVYRILGLPVDLVFQRLHERGTGIVPSLPRTASAEQLPLPDRRRASAAGAEQPDEPVVVQAGDHRPTGYALPWAVAAEPAPAGFRLDHALVQRKVADSDTAAALLSTIFDEKETGYANPQPPCPIREQPAVPGLDRMHGALLHALGERPAWSRAEFDALAAAHGVLPDGALDVLNEAAIDVTGAPVLEGDTMLAVADDVLLELLT</sequence>
<proteinExistence type="predicted"/>
<accession>A0A1C6RHQ8</accession>
<dbReference type="Pfam" id="PF15615">
    <property type="entry name" value="TerB_C"/>
    <property type="match status" value="1"/>
</dbReference>
<dbReference type="InterPro" id="IPR028932">
    <property type="entry name" value="TerB-C"/>
</dbReference>
<evidence type="ECO:0000259" key="2">
    <source>
        <dbReference type="Pfam" id="PF13208"/>
    </source>
</evidence>
<dbReference type="InterPro" id="IPR025266">
    <property type="entry name" value="TerB_N"/>
</dbReference>
<feature type="domain" description="TerB-C" evidence="3">
    <location>
        <begin position="613"/>
        <end position="740"/>
    </location>
</feature>
<reference evidence="5" key="1">
    <citation type="submission" date="2016-06" db="EMBL/GenBank/DDBJ databases">
        <authorList>
            <person name="Varghese N."/>
        </authorList>
    </citation>
    <scope>NUCLEOTIDE SEQUENCE [LARGE SCALE GENOMIC DNA]</scope>
    <source>
        <strain evidence="5">DSM 46123</strain>
    </source>
</reference>
<feature type="region of interest" description="Disordered" evidence="1">
    <location>
        <begin position="562"/>
        <end position="594"/>
    </location>
</feature>
<evidence type="ECO:0000313" key="4">
    <source>
        <dbReference type="EMBL" id="SCL16580.1"/>
    </source>
</evidence>
<dbReference type="EMBL" id="FMHU01000001">
    <property type="protein sequence ID" value="SCL16580.1"/>
    <property type="molecule type" value="Genomic_DNA"/>
</dbReference>
<dbReference type="STRING" id="47866.GA0074694_1674"/>
<protein>
    <submittedName>
        <fullName evidence="4">TerB-C domain-containing protein</fullName>
    </submittedName>
</protein>
<dbReference type="AlphaFoldDB" id="A0A1C6RHQ8"/>
<feature type="domain" description="TerB N-terminal" evidence="2">
    <location>
        <begin position="30"/>
        <end position="224"/>
    </location>
</feature>